<dbReference type="Proteomes" id="UP001630127">
    <property type="component" value="Unassembled WGS sequence"/>
</dbReference>
<accession>A0ABD2Z6E2</accession>
<dbReference type="AlphaFoldDB" id="A0ABD2Z6E2"/>
<keyword evidence="2" id="KW-1185">Reference proteome</keyword>
<gene>
    <name evidence="1" type="ORF">ACH5RR_026587</name>
</gene>
<evidence type="ECO:0000313" key="1">
    <source>
        <dbReference type="EMBL" id="KAL3513870.1"/>
    </source>
</evidence>
<proteinExistence type="predicted"/>
<comment type="caution">
    <text evidence="1">The sequence shown here is derived from an EMBL/GenBank/DDBJ whole genome shotgun (WGS) entry which is preliminary data.</text>
</comment>
<sequence>MTDSQMPQKSPILLLAFLKLVHTEMELSLSVIKELAVLVGALDFLISFNRMLEDKVSNTSLGLSEFLEMNKLIKVEIFLVKLVNYKANLMFPAKGRILQFLINDLLLTWRADLIACMKYRIQVVLREMNF</sequence>
<dbReference type="EMBL" id="JBJUIK010000011">
    <property type="protein sequence ID" value="KAL3513870.1"/>
    <property type="molecule type" value="Genomic_DNA"/>
</dbReference>
<reference evidence="1 2" key="1">
    <citation type="submission" date="2024-11" db="EMBL/GenBank/DDBJ databases">
        <title>A near-complete genome assembly of Cinchona calisaya.</title>
        <authorList>
            <person name="Lian D.C."/>
            <person name="Zhao X.W."/>
            <person name="Wei L."/>
        </authorList>
    </citation>
    <scope>NUCLEOTIDE SEQUENCE [LARGE SCALE GENOMIC DNA]</scope>
    <source>
        <tissue evidence="1">Nenye</tissue>
    </source>
</reference>
<organism evidence="1 2">
    <name type="scientific">Cinchona calisaya</name>
    <dbReference type="NCBI Taxonomy" id="153742"/>
    <lineage>
        <taxon>Eukaryota</taxon>
        <taxon>Viridiplantae</taxon>
        <taxon>Streptophyta</taxon>
        <taxon>Embryophyta</taxon>
        <taxon>Tracheophyta</taxon>
        <taxon>Spermatophyta</taxon>
        <taxon>Magnoliopsida</taxon>
        <taxon>eudicotyledons</taxon>
        <taxon>Gunneridae</taxon>
        <taxon>Pentapetalae</taxon>
        <taxon>asterids</taxon>
        <taxon>lamiids</taxon>
        <taxon>Gentianales</taxon>
        <taxon>Rubiaceae</taxon>
        <taxon>Cinchonoideae</taxon>
        <taxon>Cinchoneae</taxon>
        <taxon>Cinchona</taxon>
    </lineage>
</organism>
<evidence type="ECO:0000313" key="2">
    <source>
        <dbReference type="Proteomes" id="UP001630127"/>
    </source>
</evidence>
<protein>
    <submittedName>
        <fullName evidence="1">Uncharacterized protein</fullName>
    </submittedName>
</protein>
<name>A0ABD2Z6E2_9GENT</name>